<organism evidence="2 3">
    <name type="scientific">Ephemerocybe angulata</name>
    <dbReference type="NCBI Taxonomy" id="980116"/>
    <lineage>
        <taxon>Eukaryota</taxon>
        <taxon>Fungi</taxon>
        <taxon>Dikarya</taxon>
        <taxon>Basidiomycota</taxon>
        <taxon>Agaricomycotina</taxon>
        <taxon>Agaricomycetes</taxon>
        <taxon>Agaricomycetidae</taxon>
        <taxon>Agaricales</taxon>
        <taxon>Agaricineae</taxon>
        <taxon>Psathyrellaceae</taxon>
        <taxon>Ephemerocybe</taxon>
    </lineage>
</organism>
<evidence type="ECO:0000259" key="1">
    <source>
        <dbReference type="Pfam" id="PF12937"/>
    </source>
</evidence>
<protein>
    <recommendedName>
        <fullName evidence="1">F-box domain-containing protein</fullName>
    </recommendedName>
</protein>
<keyword evidence="3" id="KW-1185">Reference proteome</keyword>
<feature type="domain" description="F-box" evidence="1">
    <location>
        <begin position="80"/>
        <end position="130"/>
    </location>
</feature>
<dbReference type="Pfam" id="PF12937">
    <property type="entry name" value="F-box-like"/>
    <property type="match status" value="1"/>
</dbReference>
<reference evidence="2 3" key="1">
    <citation type="journal article" date="2020" name="ISME J.">
        <title>Uncovering the hidden diversity of litter-decomposition mechanisms in mushroom-forming fungi.</title>
        <authorList>
            <person name="Floudas D."/>
            <person name="Bentzer J."/>
            <person name="Ahren D."/>
            <person name="Johansson T."/>
            <person name="Persson P."/>
            <person name="Tunlid A."/>
        </authorList>
    </citation>
    <scope>NUCLEOTIDE SEQUENCE [LARGE SCALE GENOMIC DNA]</scope>
    <source>
        <strain evidence="2 3">CBS 175.51</strain>
    </source>
</reference>
<dbReference type="Proteomes" id="UP000541558">
    <property type="component" value="Unassembled WGS sequence"/>
</dbReference>
<accession>A0A8H5C4S3</accession>
<proteinExistence type="predicted"/>
<dbReference type="OrthoDB" id="2995180at2759"/>
<evidence type="ECO:0000313" key="3">
    <source>
        <dbReference type="Proteomes" id="UP000541558"/>
    </source>
</evidence>
<dbReference type="EMBL" id="JAACJK010000064">
    <property type="protein sequence ID" value="KAF5335091.1"/>
    <property type="molecule type" value="Genomic_DNA"/>
</dbReference>
<name>A0A8H5C4S3_9AGAR</name>
<dbReference type="AlphaFoldDB" id="A0A8H5C4S3"/>
<sequence length="208" mass="23524">MMDQDLLTHLFTGNVTLNPLELDFVKHEIEARSTTIHQLELQLGVLKVEGEIRQLGLQLGILKAEREMYQALLSPLRRNLLPPEILGEIFSISVSTSTKLSWDRQLNTLCRVCRAWRDAALAMPALWAHVEGLYIDAPMKLNVARVREWLKRSGSVKKTLHIKDLHRRNPSCPLSPQNELTNLLINGPPLDKLSLTCSYADHHPAGCI</sequence>
<dbReference type="InterPro" id="IPR036047">
    <property type="entry name" value="F-box-like_dom_sf"/>
</dbReference>
<dbReference type="InterPro" id="IPR001810">
    <property type="entry name" value="F-box_dom"/>
</dbReference>
<comment type="caution">
    <text evidence="2">The sequence shown here is derived from an EMBL/GenBank/DDBJ whole genome shotgun (WGS) entry which is preliminary data.</text>
</comment>
<dbReference type="SUPFAM" id="SSF81383">
    <property type="entry name" value="F-box domain"/>
    <property type="match status" value="1"/>
</dbReference>
<gene>
    <name evidence="2" type="ORF">D9611_010879</name>
</gene>
<evidence type="ECO:0000313" key="2">
    <source>
        <dbReference type="EMBL" id="KAF5335091.1"/>
    </source>
</evidence>
<dbReference type="Gene3D" id="1.20.1280.50">
    <property type="match status" value="1"/>
</dbReference>